<dbReference type="PROSITE" id="PS51257">
    <property type="entry name" value="PROKAR_LIPOPROTEIN"/>
    <property type="match status" value="1"/>
</dbReference>
<evidence type="ECO:0000313" key="2">
    <source>
        <dbReference type="Proteomes" id="UP001060919"/>
    </source>
</evidence>
<dbReference type="KEGG" id="aup:AsAng_0043270"/>
<protein>
    <submittedName>
        <fullName evidence="1">Uncharacterized protein</fullName>
    </submittedName>
</protein>
<gene>
    <name evidence="1" type="ORF">AsAng_0043270</name>
</gene>
<organism evidence="1 2">
    <name type="scientific">Aureispira anguillae</name>
    <dbReference type="NCBI Taxonomy" id="2864201"/>
    <lineage>
        <taxon>Bacteria</taxon>
        <taxon>Pseudomonadati</taxon>
        <taxon>Bacteroidota</taxon>
        <taxon>Saprospiria</taxon>
        <taxon>Saprospirales</taxon>
        <taxon>Saprospiraceae</taxon>
        <taxon>Aureispira</taxon>
    </lineage>
</organism>
<proteinExistence type="predicted"/>
<dbReference type="Proteomes" id="UP001060919">
    <property type="component" value="Chromosome"/>
</dbReference>
<reference evidence="1" key="1">
    <citation type="submission" date="2022-09" db="EMBL/GenBank/DDBJ databases">
        <title>Aureispira anguillicida sp. nov., isolated from Leptocephalus of Japanese eel Anguilla japonica.</title>
        <authorList>
            <person name="Yuasa K."/>
            <person name="Mekata T."/>
            <person name="Ikunari K."/>
        </authorList>
    </citation>
    <scope>NUCLEOTIDE SEQUENCE</scope>
    <source>
        <strain evidence="1">EL160426</strain>
    </source>
</reference>
<accession>A0A915YI28</accession>
<dbReference type="AlphaFoldDB" id="A0A915YI28"/>
<keyword evidence="2" id="KW-1185">Reference proteome</keyword>
<sequence length="215" mass="24392">MKVEIFLVAICACLMFFSCKKDTDQVEPEPSTENDYVPLNVGNYWVYQMYAQNANGDWHPTGQLDSIHIGEDTIMNGETYYVQSQYSGRQFRKVDYLRYDDDQLMNHLGEVLYSAKISTTPIVTDRITLTPSSDFFTVDYATVGGFSTIQAGGTIFSDCIDFLGKVNLVENGQTVPKPDVHTYYAKGVGRVQSLSYTFLSETPVKIDLIRYHIRH</sequence>
<evidence type="ECO:0000313" key="1">
    <source>
        <dbReference type="EMBL" id="BDS13588.1"/>
    </source>
</evidence>
<dbReference type="RefSeq" id="WP_264788848.1">
    <property type="nucleotide sequence ID" value="NZ_AP026867.1"/>
</dbReference>
<dbReference type="EMBL" id="AP026867">
    <property type="protein sequence ID" value="BDS13588.1"/>
    <property type="molecule type" value="Genomic_DNA"/>
</dbReference>
<name>A0A915YI28_9BACT</name>